<keyword evidence="1" id="KW-0732">Signal</keyword>
<feature type="signal peptide" evidence="1">
    <location>
        <begin position="1"/>
        <end position="19"/>
    </location>
</feature>
<dbReference type="EMBL" id="MORL01000008">
    <property type="protein sequence ID" value="OIN58075.1"/>
    <property type="molecule type" value="Genomic_DNA"/>
</dbReference>
<dbReference type="PANTHER" id="PTHR39200:SF1">
    <property type="entry name" value="AUTO-TRANSPORTER ADHESIN HEAD GIN DOMAIN-CONTAINING PROTEIN-RELATED"/>
    <property type="match status" value="1"/>
</dbReference>
<comment type="caution">
    <text evidence="3">The sequence shown here is derived from an EMBL/GenBank/DDBJ whole genome shotgun (WGS) entry which is preliminary data.</text>
</comment>
<dbReference type="RefSeq" id="WP_071504225.1">
    <property type="nucleotide sequence ID" value="NZ_MORL01000008.1"/>
</dbReference>
<dbReference type="AlphaFoldDB" id="A0A1S2VIK6"/>
<evidence type="ECO:0000259" key="2">
    <source>
        <dbReference type="Pfam" id="PF10988"/>
    </source>
</evidence>
<dbReference type="Proteomes" id="UP000181790">
    <property type="component" value="Unassembled WGS sequence"/>
</dbReference>
<keyword evidence="4" id="KW-1185">Reference proteome</keyword>
<gene>
    <name evidence="3" type="ORF">BLX24_16230</name>
</gene>
<dbReference type="CDD" id="cd00298">
    <property type="entry name" value="ACD_sHsps_p23-like"/>
    <property type="match status" value="1"/>
</dbReference>
<protein>
    <submittedName>
        <fullName evidence="3">DUF2807 domain-containing protein</fullName>
    </submittedName>
</protein>
<dbReference type="InterPro" id="IPR021255">
    <property type="entry name" value="DUF2807"/>
</dbReference>
<evidence type="ECO:0000256" key="1">
    <source>
        <dbReference type="SAM" id="SignalP"/>
    </source>
</evidence>
<organism evidence="3 4">
    <name type="scientific">Arsenicibacter rosenii</name>
    <dbReference type="NCBI Taxonomy" id="1750698"/>
    <lineage>
        <taxon>Bacteria</taxon>
        <taxon>Pseudomonadati</taxon>
        <taxon>Bacteroidota</taxon>
        <taxon>Cytophagia</taxon>
        <taxon>Cytophagales</taxon>
        <taxon>Spirosomataceae</taxon>
        <taxon>Arsenicibacter</taxon>
    </lineage>
</organism>
<reference evidence="3 4" key="1">
    <citation type="submission" date="2016-10" db="EMBL/GenBank/DDBJ databases">
        <title>Arsenicibacter rosenii gen. nov., sp. nov., an efficient arsenic-methylating bacterium isolated from an arsenic-contaminated paddy soil.</title>
        <authorList>
            <person name="Huang K."/>
        </authorList>
    </citation>
    <scope>NUCLEOTIDE SEQUENCE [LARGE SCALE GENOMIC DNA]</scope>
    <source>
        <strain evidence="3 4">SM-1</strain>
    </source>
</reference>
<evidence type="ECO:0000313" key="4">
    <source>
        <dbReference type="Proteomes" id="UP000181790"/>
    </source>
</evidence>
<evidence type="ECO:0000313" key="3">
    <source>
        <dbReference type="EMBL" id="OIN58075.1"/>
    </source>
</evidence>
<dbReference type="OrthoDB" id="942536at2"/>
<dbReference type="Pfam" id="PF10988">
    <property type="entry name" value="DUF2807"/>
    <property type="match status" value="1"/>
</dbReference>
<accession>A0A1S2VIK6</accession>
<dbReference type="Gene3D" id="2.160.20.120">
    <property type="match status" value="1"/>
</dbReference>
<sequence length="231" mass="24864">MKKAGLSVLLLLAGMSVMAQSWKSSQHISGINSLQVSHGIDVYLTQGNRESLTIEAKGFDKDEVKVDTRNGVLRLSTDRSWGFNWGRDRYVKVYLTFKELNNIRTSGGADLFSEGTLSFDNLVIDASGGSDVKLDLKANRLEVDISGGADARLRGSARLLTAESSGGADLDARQLASEICMVSASGGSDAYVHATREIKMRASGGSDIYYYGSPRVISKNKSGGGDITRRD</sequence>
<feature type="chain" id="PRO_5010280622" evidence="1">
    <location>
        <begin position="20"/>
        <end position="231"/>
    </location>
</feature>
<feature type="domain" description="Putative auto-transporter adhesin head GIN" evidence="2">
    <location>
        <begin position="33"/>
        <end position="214"/>
    </location>
</feature>
<proteinExistence type="predicted"/>
<dbReference type="PANTHER" id="PTHR39200">
    <property type="entry name" value="HYPOTHETICAL EXPORTED PROTEIN"/>
    <property type="match status" value="1"/>
</dbReference>
<name>A0A1S2VIK6_9BACT</name>